<feature type="region of interest" description="Disordered" evidence="1">
    <location>
        <begin position="1"/>
        <end position="122"/>
    </location>
</feature>
<keyword evidence="3" id="KW-1185">Reference proteome</keyword>
<reference evidence="2 3" key="1">
    <citation type="submission" date="2015-03" db="EMBL/GenBank/DDBJ databases">
        <title>Genomics and transcriptomics of the oil-accumulating basidiomycete yeast T. oleaginosus allow insights into substrate utilization and the diverse evolutionary trajectories of mating systems in fungi.</title>
        <authorList>
            <consortium name="DOE Joint Genome Institute"/>
            <person name="Kourist R."/>
            <person name="Kracht O."/>
            <person name="Bracharz F."/>
            <person name="Lipzen A."/>
            <person name="Nolan M."/>
            <person name="Ohm R."/>
            <person name="Grigoriev I."/>
            <person name="Sun S."/>
            <person name="Heitman J."/>
            <person name="Bruck T."/>
            <person name="Nowrousian M."/>
        </authorList>
    </citation>
    <scope>NUCLEOTIDE SEQUENCE [LARGE SCALE GENOMIC DNA]</scope>
    <source>
        <strain evidence="2 3">IBC0246</strain>
    </source>
</reference>
<evidence type="ECO:0000313" key="2">
    <source>
        <dbReference type="EMBL" id="KLT46435.1"/>
    </source>
</evidence>
<protein>
    <submittedName>
        <fullName evidence="2">Uncharacterized protein</fullName>
    </submittedName>
</protein>
<feature type="compositionally biased region" description="Pro residues" evidence="1">
    <location>
        <begin position="66"/>
        <end position="79"/>
    </location>
</feature>
<evidence type="ECO:0000256" key="1">
    <source>
        <dbReference type="SAM" id="MobiDB-lite"/>
    </source>
</evidence>
<gene>
    <name evidence="2" type="ORF">CC85DRAFT_281530</name>
</gene>
<proteinExistence type="predicted"/>
<evidence type="ECO:0000313" key="3">
    <source>
        <dbReference type="Proteomes" id="UP000053611"/>
    </source>
</evidence>
<dbReference type="EMBL" id="KQ087177">
    <property type="protein sequence ID" value="KLT46435.1"/>
    <property type="molecule type" value="Genomic_DNA"/>
</dbReference>
<sequence length="122" mass="13206">MAGSEQDSIEGQHPRLPVASRHHPVTVRRHTPPEPHPSSHTQQSALQIRPTPCKYKAVAHPMFAPTSPPSSPPPPPPHSPDITLAPVPSVTLPSLTRSGDSRTLRSTSRPRLRIVAPPQSPF</sequence>
<organism evidence="2 3">
    <name type="scientific">Cutaneotrichosporon oleaginosum</name>
    <dbReference type="NCBI Taxonomy" id="879819"/>
    <lineage>
        <taxon>Eukaryota</taxon>
        <taxon>Fungi</taxon>
        <taxon>Dikarya</taxon>
        <taxon>Basidiomycota</taxon>
        <taxon>Agaricomycotina</taxon>
        <taxon>Tremellomycetes</taxon>
        <taxon>Trichosporonales</taxon>
        <taxon>Trichosporonaceae</taxon>
        <taxon>Cutaneotrichosporon</taxon>
    </lineage>
</organism>
<accession>A0A0J0XZH1</accession>
<dbReference type="AlphaFoldDB" id="A0A0J0XZH1"/>
<feature type="compositionally biased region" description="Basic residues" evidence="1">
    <location>
        <begin position="20"/>
        <end position="30"/>
    </location>
</feature>
<dbReference type="Proteomes" id="UP000053611">
    <property type="component" value="Unassembled WGS sequence"/>
</dbReference>
<name>A0A0J0XZH1_9TREE</name>
<dbReference type="RefSeq" id="XP_018282926.1">
    <property type="nucleotide sequence ID" value="XM_018421654.1"/>
</dbReference>
<dbReference type="GeneID" id="28982257"/>